<comment type="caution">
    <text evidence="1">The sequence shown here is derived from an EMBL/GenBank/DDBJ whole genome shotgun (WGS) entry which is preliminary data.</text>
</comment>
<dbReference type="InterPro" id="IPR036369">
    <property type="entry name" value="HIPIP_sf"/>
</dbReference>
<dbReference type="AlphaFoldDB" id="A0A0F9IMH9"/>
<protein>
    <recommendedName>
        <fullName evidence="2">High potential iron-sulfur proteins family profile domain-containing protein</fullName>
    </recommendedName>
</protein>
<evidence type="ECO:0000313" key="1">
    <source>
        <dbReference type="EMBL" id="KKL88412.1"/>
    </source>
</evidence>
<dbReference type="GO" id="GO:0019646">
    <property type="term" value="P:aerobic electron transport chain"/>
    <property type="evidence" value="ECO:0007669"/>
    <property type="project" value="InterPro"/>
</dbReference>
<dbReference type="EMBL" id="LAZR01020572">
    <property type="protein sequence ID" value="KKL88412.1"/>
    <property type="molecule type" value="Genomic_DNA"/>
</dbReference>
<accession>A0A0F9IMH9</accession>
<evidence type="ECO:0008006" key="2">
    <source>
        <dbReference type="Google" id="ProtNLM"/>
    </source>
</evidence>
<dbReference type="GO" id="GO:0009055">
    <property type="term" value="F:electron transfer activity"/>
    <property type="evidence" value="ECO:0007669"/>
    <property type="project" value="InterPro"/>
</dbReference>
<proteinExistence type="predicted"/>
<dbReference type="Gene3D" id="4.10.490.10">
    <property type="entry name" value="High potential iron-sulphur protein"/>
    <property type="match status" value="2"/>
</dbReference>
<gene>
    <name evidence="1" type="ORF">LCGC14_1924960</name>
</gene>
<reference evidence="1" key="1">
    <citation type="journal article" date="2015" name="Nature">
        <title>Complex archaea that bridge the gap between prokaryotes and eukaryotes.</title>
        <authorList>
            <person name="Spang A."/>
            <person name="Saw J.H."/>
            <person name="Jorgensen S.L."/>
            <person name="Zaremba-Niedzwiedzka K."/>
            <person name="Martijn J."/>
            <person name="Lind A.E."/>
            <person name="van Eijk R."/>
            <person name="Schleper C."/>
            <person name="Guy L."/>
            <person name="Ettema T.J."/>
        </authorList>
    </citation>
    <scope>NUCLEOTIDE SEQUENCE</scope>
</reference>
<name>A0A0F9IMH9_9ZZZZ</name>
<organism evidence="1">
    <name type="scientific">marine sediment metagenome</name>
    <dbReference type="NCBI Taxonomy" id="412755"/>
    <lineage>
        <taxon>unclassified sequences</taxon>
        <taxon>metagenomes</taxon>
        <taxon>ecological metagenomes</taxon>
    </lineage>
</organism>
<sequence length="165" mass="18815">MKMANAVYAVRSMPTDEYDYQNDENIPEADPTVPQVDFAYAEYPVHRKCGNCNMYVPGRKCTMVKDDIDPEHGVCSYWSIRDTKPIEGKEYEPMMSKEDAGYITNGPTHCGNCKFYIDPRMCEMVRGDIDPDTGCCTAWQKGESTEAFYGKIFKILPVAEWSTKE</sequence>
<dbReference type="SUPFAM" id="SSF57652">
    <property type="entry name" value="HIPIP (high potential iron protein)"/>
    <property type="match status" value="1"/>
</dbReference>